<evidence type="ECO:0000313" key="7">
    <source>
        <dbReference type="Proteomes" id="UP000694680"/>
    </source>
</evidence>
<reference evidence="6" key="2">
    <citation type="submission" date="2025-08" db="UniProtKB">
        <authorList>
            <consortium name="Ensembl"/>
        </authorList>
    </citation>
    <scope>IDENTIFICATION</scope>
</reference>
<evidence type="ECO:0008006" key="8">
    <source>
        <dbReference type="Google" id="ProtNLM"/>
    </source>
</evidence>
<dbReference type="Proteomes" id="UP000694680">
    <property type="component" value="Chromosome 13"/>
</dbReference>
<keyword evidence="2" id="KW-0732">Signal</keyword>
<dbReference type="Gene3D" id="2.60.40.10">
    <property type="entry name" value="Immunoglobulins"/>
    <property type="match status" value="1"/>
</dbReference>
<keyword evidence="7" id="KW-1185">Reference proteome</keyword>
<dbReference type="AlphaFoldDB" id="A0A8C5HII4"/>
<dbReference type="InterPro" id="IPR015631">
    <property type="entry name" value="CD2/SLAM_rcpt"/>
</dbReference>
<dbReference type="InterPro" id="IPR036179">
    <property type="entry name" value="Ig-like_dom_sf"/>
</dbReference>
<dbReference type="GO" id="GO:0046847">
    <property type="term" value="P:filopodium assembly"/>
    <property type="evidence" value="ECO:0007669"/>
    <property type="project" value="TreeGrafter"/>
</dbReference>
<keyword evidence="5" id="KW-1133">Transmembrane helix</keyword>
<sequence>MGRTRQIYTFSCSRSLTRSVQEDVLFSVDVTCTGTPTVQWTFMSGAVSRFIGTWQLGGPANITLDYSSRVQNYSNGSMGLSDLRLQDAGFYVITVTEETGSSKDAGFVLKVNEVLYEDLQYLSVAGVALAGLAGLLALIMWLVDKAYWKIKEWRCRKEMPGNHSNTYRKYRFESLFYSFVHNGSMSYIIFSLHDLL</sequence>
<evidence type="ECO:0000256" key="4">
    <source>
        <dbReference type="ARBA" id="ARBA00023180"/>
    </source>
</evidence>
<comment type="subcellular location">
    <subcellularLocation>
        <location evidence="1">Membrane</location>
    </subcellularLocation>
</comment>
<evidence type="ECO:0000256" key="1">
    <source>
        <dbReference type="ARBA" id="ARBA00004370"/>
    </source>
</evidence>
<reference evidence="6" key="3">
    <citation type="submission" date="2025-09" db="UniProtKB">
        <authorList>
            <consortium name="Ensembl"/>
        </authorList>
    </citation>
    <scope>IDENTIFICATION</scope>
</reference>
<dbReference type="PANTHER" id="PTHR12080">
    <property type="entry name" value="SIGNALING LYMPHOCYTIC ACTIVATION MOLECULE"/>
    <property type="match status" value="1"/>
</dbReference>
<keyword evidence="5" id="KW-0812">Transmembrane</keyword>
<evidence type="ECO:0000313" key="6">
    <source>
        <dbReference type="Ensembl" id="ENSGWIP00000046058.1"/>
    </source>
</evidence>
<reference evidence="6" key="1">
    <citation type="submission" date="2020-06" db="EMBL/GenBank/DDBJ databases">
        <authorList>
            <consortium name="Wellcome Sanger Institute Data Sharing"/>
        </authorList>
    </citation>
    <scope>NUCLEOTIDE SEQUENCE [LARGE SCALE GENOMIC DNA]</scope>
</reference>
<evidence type="ECO:0000256" key="2">
    <source>
        <dbReference type="ARBA" id="ARBA00022729"/>
    </source>
</evidence>
<dbReference type="GO" id="GO:1904891">
    <property type="term" value="P:positive regulation of excitatory synapse assembly"/>
    <property type="evidence" value="ECO:0007669"/>
    <property type="project" value="TreeGrafter"/>
</dbReference>
<dbReference type="GO" id="GO:0030425">
    <property type="term" value="C:dendrite"/>
    <property type="evidence" value="ECO:0007669"/>
    <property type="project" value="TreeGrafter"/>
</dbReference>
<dbReference type="PANTHER" id="PTHR12080:SF93">
    <property type="entry name" value="V-SET AND TRANSMEMBRANE DOMAIN-CONTAINING PROTEIN 5"/>
    <property type="match status" value="1"/>
</dbReference>
<dbReference type="GO" id="GO:0030424">
    <property type="term" value="C:axon"/>
    <property type="evidence" value="ECO:0007669"/>
    <property type="project" value="TreeGrafter"/>
</dbReference>
<dbReference type="InterPro" id="IPR013783">
    <property type="entry name" value="Ig-like_fold"/>
</dbReference>
<keyword evidence="3 5" id="KW-0472">Membrane</keyword>
<proteinExistence type="predicted"/>
<accession>A0A8C5HII4</accession>
<evidence type="ECO:0000256" key="5">
    <source>
        <dbReference type="SAM" id="Phobius"/>
    </source>
</evidence>
<feature type="transmembrane region" description="Helical" evidence="5">
    <location>
        <begin position="119"/>
        <end position="143"/>
    </location>
</feature>
<dbReference type="GO" id="GO:0005886">
    <property type="term" value="C:plasma membrane"/>
    <property type="evidence" value="ECO:0007669"/>
    <property type="project" value="TreeGrafter"/>
</dbReference>
<organism evidence="6 7">
    <name type="scientific">Gouania willdenowi</name>
    <name type="common">Blunt-snouted clingfish</name>
    <name type="synonym">Lepadogaster willdenowi</name>
    <dbReference type="NCBI Taxonomy" id="441366"/>
    <lineage>
        <taxon>Eukaryota</taxon>
        <taxon>Metazoa</taxon>
        <taxon>Chordata</taxon>
        <taxon>Craniata</taxon>
        <taxon>Vertebrata</taxon>
        <taxon>Euteleostomi</taxon>
        <taxon>Actinopterygii</taxon>
        <taxon>Neopterygii</taxon>
        <taxon>Teleostei</taxon>
        <taxon>Neoteleostei</taxon>
        <taxon>Acanthomorphata</taxon>
        <taxon>Ovalentaria</taxon>
        <taxon>Blenniimorphae</taxon>
        <taxon>Blenniiformes</taxon>
        <taxon>Gobiesocoidei</taxon>
        <taxon>Gobiesocidae</taxon>
        <taxon>Gobiesocinae</taxon>
        <taxon>Gouania</taxon>
    </lineage>
</organism>
<keyword evidence="4" id="KW-0325">Glycoprotein</keyword>
<name>A0A8C5HII4_GOUWI</name>
<dbReference type="Ensembl" id="ENSGWIT00000049869.1">
    <property type="protein sequence ID" value="ENSGWIP00000046058.1"/>
    <property type="gene ID" value="ENSGWIG00000022771.1"/>
</dbReference>
<evidence type="ECO:0000256" key="3">
    <source>
        <dbReference type="ARBA" id="ARBA00023136"/>
    </source>
</evidence>
<protein>
    <recommendedName>
        <fullName evidence="8">V-set and transmembrane domain containing 5</fullName>
    </recommendedName>
</protein>
<dbReference type="SUPFAM" id="SSF48726">
    <property type="entry name" value="Immunoglobulin"/>
    <property type="match status" value="1"/>
</dbReference>